<feature type="compositionally biased region" description="Gly residues" evidence="1">
    <location>
        <begin position="56"/>
        <end position="66"/>
    </location>
</feature>
<feature type="region of interest" description="Disordered" evidence="1">
    <location>
        <begin position="37"/>
        <end position="92"/>
    </location>
</feature>
<protein>
    <recommendedName>
        <fullName evidence="2">Right handed beta helix domain-containing protein</fullName>
    </recommendedName>
</protein>
<dbReference type="InterPro" id="IPR039448">
    <property type="entry name" value="Beta_helix"/>
</dbReference>
<feature type="non-terminal residue" evidence="3">
    <location>
        <position position="664"/>
    </location>
</feature>
<dbReference type="eggNOG" id="ENOG503144A">
    <property type="taxonomic scope" value="Bacteria"/>
</dbReference>
<dbReference type="SMART" id="SM00710">
    <property type="entry name" value="PbH1"/>
    <property type="match status" value="8"/>
</dbReference>
<evidence type="ECO:0000313" key="4">
    <source>
        <dbReference type="Proteomes" id="UP000009017"/>
    </source>
</evidence>
<dbReference type="HOGENOM" id="CLU_413659_0_0_5"/>
<proteinExistence type="predicted"/>
<dbReference type="Proteomes" id="UP000009017">
    <property type="component" value="Unassembled WGS sequence"/>
</dbReference>
<sequence>HHVCLCVLSTAVLASLALLTDQNKVYAGLNCKGVANSSGNGSSSDNDKGRIECDGGSNGKGSGGQLSGKRTIDMSGKWGTGGSNRNSDGPAVKVYGRGTNITISSELKITDNGSNSHPAIQVENGGKLTVNNVTMTNMQTGIVVLGPKSSVIVVKGSIGVKNGGGAVIEVGGGGDVTLNRGVKVSGGGDNTGIEVGQGGGTVTLVGTSFTGVQKGIVFKGSKGGASVMGGGATISLENGGTGITMQGSGGASANVMSMTIQGSGGTGAEVKNGTLTVNMVTMTDVKMGMKVTGSGRANVMGGEIKGKGGTGTGVEMSGGTGGMLEVNKVKVEGFATGVKVTSGSLEGLKVMGGMIKGKRVGVEVSGEGILKVNGEATIEVQAGGTGLKVEGNGRASVVGGMIQGSGGVGSVGVDVSTSNTVTLNGGVKVMGFATGLKVTSGELKVMGESTITVETGGTGLMVEGGIASVVGGEIKGKGAGKTGVEMSGTAQVTLNMVKVSGVGRGVYMEKGTLKIERGSITGGGSGYGVYAMGGKVTLDGVTVSKVERGVVMMGKGEMTVTRGEIKEFAKYGVYVGDGVTSASLTGTKIVGGGKGKGIHARGKKVTLSGVEISKVEEGVVMMGTGNLTISGGVIKEFTKYGVYVGIDVTSASLTGTKIVGGGSG</sequence>
<dbReference type="Gene3D" id="2.160.20.20">
    <property type="match status" value="2"/>
</dbReference>
<dbReference type="InterPro" id="IPR011050">
    <property type="entry name" value="Pectin_lyase_fold/virulence"/>
</dbReference>
<feature type="domain" description="Right handed beta helix" evidence="2">
    <location>
        <begin position="482"/>
        <end position="579"/>
    </location>
</feature>
<gene>
    <name evidence="3" type="ORF">ME3_01092</name>
</gene>
<organism evidence="3 4">
    <name type="scientific">Bartonella melophagi K-2C</name>
    <dbReference type="NCBI Taxonomy" id="1094557"/>
    <lineage>
        <taxon>Bacteria</taxon>
        <taxon>Pseudomonadati</taxon>
        <taxon>Pseudomonadota</taxon>
        <taxon>Alphaproteobacteria</taxon>
        <taxon>Hyphomicrobiales</taxon>
        <taxon>Bartonellaceae</taxon>
        <taxon>Bartonella</taxon>
    </lineage>
</organism>
<dbReference type="SUPFAM" id="SSF51126">
    <property type="entry name" value="Pectin lyase-like"/>
    <property type="match status" value="2"/>
</dbReference>
<dbReference type="AlphaFoldDB" id="J1JV91"/>
<keyword evidence="4" id="KW-1185">Reference proteome</keyword>
<dbReference type="RefSeq" id="WP_007477833.1">
    <property type="nucleotide sequence ID" value="NZ_JH725084.1"/>
</dbReference>
<accession>J1JV91</accession>
<dbReference type="InterPro" id="IPR012332">
    <property type="entry name" value="Autotransporter_pectin_lyase_C"/>
</dbReference>
<feature type="non-terminal residue" evidence="3">
    <location>
        <position position="1"/>
    </location>
</feature>
<comment type="caution">
    <text evidence="3">The sequence shown here is derived from an EMBL/GenBank/DDBJ whole genome shotgun (WGS) entry which is preliminary data.</text>
</comment>
<reference evidence="3 4" key="1">
    <citation type="submission" date="2012-03" db="EMBL/GenBank/DDBJ databases">
        <title>The Genome Sequence of Bartonella melophagi K-2C.</title>
        <authorList>
            <consortium name="The Broad Institute Genome Sequencing Platform"/>
            <consortium name="The Broad Institute Genome Sequencing Center for Infectious Disease"/>
            <person name="Feldgarden M."/>
            <person name="Kirby J."/>
            <person name="Kosoy M."/>
            <person name="Birtles R."/>
            <person name="Probert W.S."/>
            <person name="Chiaraviglio L."/>
            <person name="Young S.K."/>
            <person name="Zeng Q."/>
            <person name="Gargeya S."/>
            <person name="Fitzgerald M."/>
            <person name="Haas B."/>
            <person name="Abouelleil A."/>
            <person name="Alvarado L."/>
            <person name="Arachchi H.M."/>
            <person name="Berlin A."/>
            <person name="Chapman S.B."/>
            <person name="Gearin G."/>
            <person name="Goldberg J."/>
            <person name="Griggs A."/>
            <person name="Gujja S."/>
            <person name="Hansen M."/>
            <person name="Heiman D."/>
            <person name="Howarth C."/>
            <person name="Larimer J."/>
            <person name="Lui A."/>
            <person name="MacDonald P.J.P."/>
            <person name="McCowen C."/>
            <person name="Montmayeur A."/>
            <person name="Murphy C."/>
            <person name="Neiman D."/>
            <person name="Pearson M."/>
            <person name="Priest M."/>
            <person name="Roberts A."/>
            <person name="Saif S."/>
            <person name="Shea T."/>
            <person name="Sisk P."/>
            <person name="Stolte C."/>
            <person name="Sykes S."/>
            <person name="Wortman J."/>
            <person name="Nusbaum C."/>
            <person name="Birren B."/>
        </authorList>
    </citation>
    <scope>NUCLEOTIDE SEQUENCE [LARGE SCALE GENOMIC DNA]</scope>
    <source>
        <strain evidence="3 4">K-2C</strain>
    </source>
</reference>
<dbReference type="InterPro" id="IPR006626">
    <property type="entry name" value="PbH1"/>
</dbReference>
<evidence type="ECO:0000313" key="3">
    <source>
        <dbReference type="EMBL" id="EJF88425.1"/>
    </source>
</evidence>
<dbReference type="EMBL" id="AIMA01000023">
    <property type="protein sequence ID" value="EJF88425.1"/>
    <property type="molecule type" value="Genomic_DNA"/>
</dbReference>
<evidence type="ECO:0000256" key="1">
    <source>
        <dbReference type="SAM" id="MobiDB-lite"/>
    </source>
</evidence>
<name>J1JV91_9HYPH</name>
<evidence type="ECO:0000259" key="2">
    <source>
        <dbReference type="Pfam" id="PF13229"/>
    </source>
</evidence>
<dbReference type="Pfam" id="PF13229">
    <property type="entry name" value="Beta_helix"/>
    <property type="match status" value="1"/>
</dbReference>